<comment type="caution">
    <text evidence="2">The sequence shown here is derived from an EMBL/GenBank/DDBJ whole genome shotgun (WGS) entry which is preliminary data.</text>
</comment>
<feature type="transmembrane region" description="Helical" evidence="1">
    <location>
        <begin position="37"/>
        <end position="57"/>
    </location>
</feature>
<evidence type="ECO:0000256" key="1">
    <source>
        <dbReference type="SAM" id="Phobius"/>
    </source>
</evidence>
<dbReference type="Proteomes" id="UP000239772">
    <property type="component" value="Unassembled WGS sequence"/>
</dbReference>
<dbReference type="EMBL" id="PVZS01000021">
    <property type="protein sequence ID" value="PSC03695.1"/>
    <property type="molecule type" value="Genomic_DNA"/>
</dbReference>
<dbReference type="AlphaFoldDB" id="A0A2T1HPW8"/>
<gene>
    <name evidence="2" type="ORF">SLNSH_17255</name>
</gene>
<feature type="transmembrane region" description="Helical" evidence="1">
    <location>
        <begin position="12"/>
        <end position="31"/>
    </location>
</feature>
<keyword evidence="1" id="KW-1133">Transmembrane helix</keyword>
<reference evidence="3" key="1">
    <citation type="submission" date="2018-03" db="EMBL/GenBank/DDBJ databases">
        <authorList>
            <person name="Sun L."/>
            <person name="Liu H."/>
            <person name="Chen W."/>
            <person name="Huang K."/>
            <person name="Liu W."/>
            <person name="Gao X."/>
        </authorList>
    </citation>
    <scope>NUCLEOTIDE SEQUENCE [LARGE SCALE GENOMIC DNA]</scope>
    <source>
        <strain evidence="3">SH9</strain>
    </source>
</reference>
<proteinExistence type="predicted"/>
<dbReference type="RefSeq" id="WP_106338264.1">
    <property type="nucleotide sequence ID" value="NZ_PVZS01000021.1"/>
</dbReference>
<keyword evidence="3" id="KW-1185">Reference proteome</keyword>
<evidence type="ECO:0000313" key="3">
    <source>
        <dbReference type="Proteomes" id="UP000239772"/>
    </source>
</evidence>
<name>A0A2T1HPW8_9HYPH</name>
<keyword evidence="1" id="KW-0472">Membrane</keyword>
<sequence>MLRFFRHPLHRATIVVIVCGGLLGYEAPRLATEPNATAAVLTAVAILGLCYVAYRAYEARRRRSEGR</sequence>
<evidence type="ECO:0000313" key="2">
    <source>
        <dbReference type="EMBL" id="PSC03695.1"/>
    </source>
</evidence>
<organism evidence="2 3">
    <name type="scientific">Alsobacter soli</name>
    <dbReference type="NCBI Taxonomy" id="2109933"/>
    <lineage>
        <taxon>Bacteria</taxon>
        <taxon>Pseudomonadati</taxon>
        <taxon>Pseudomonadota</taxon>
        <taxon>Alphaproteobacteria</taxon>
        <taxon>Hyphomicrobiales</taxon>
        <taxon>Alsobacteraceae</taxon>
        <taxon>Alsobacter</taxon>
    </lineage>
</organism>
<keyword evidence="1" id="KW-0812">Transmembrane</keyword>
<protein>
    <submittedName>
        <fullName evidence="2">Uncharacterized protein</fullName>
    </submittedName>
</protein>
<accession>A0A2T1HPW8</accession>